<evidence type="ECO:0000313" key="1">
    <source>
        <dbReference type="EMBL" id="OUD14221.1"/>
    </source>
</evidence>
<accession>A0A251X8C3</accession>
<comment type="caution">
    <text evidence="1">The sequence shown here is derived from an EMBL/GenBank/DDBJ whole genome shotgun (WGS) entry which is preliminary data.</text>
</comment>
<gene>
    <name evidence="1" type="ORF">TPSD3_07780</name>
</gene>
<dbReference type="AlphaFoldDB" id="A0A251X8C3"/>
<name>A0A251X8C3_9GAMM</name>
<dbReference type="Proteomes" id="UP000194798">
    <property type="component" value="Unassembled WGS sequence"/>
</dbReference>
<evidence type="ECO:0000313" key="2">
    <source>
        <dbReference type="Proteomes" id="UP000194798"/>
    </source>
</evidence>
<protein>
    <submittedName>
        <fullName evidence="1">Antitoxin HicB</fullName>
    </submittedName>
</protein>
<dbReference type="InterPro" id="IPR008651">
    <property type="entry name" value="Uncharacterised_HicB"/>
</dbReference>
<dbReference type="SUPFAM" id="SSF47598">
    <property type="entry name" value="Ribbon-helix-helix"/>
    <property type="match status" value="1"/>
</dbReference>
<dbReference type="InterPro" id="IPR010985">
    <property type="entry name" value="Ribbon_hlx_hlx"/>
</dbReference>
<reference evidence="1 2" key="1">
    <citation type="submission" date="2016-12" db="EMBL/GenBank/DDBJ databases">
        <title>Thioflexothrix psekupsii D3 genome sequencing and assembly.</title>
        <authorList>
            <person name="Fomenkov A."/>
            <person name="Vincze T."/>
            <person name="Grabovich M."/>
            <person name="Anton B.P."/>
            <person name="Dubinina G."/>
            <person name="Orlova M."/>
            <person name="Belousova E."/>
            <person name="Roberts R.J."/>
        </authorList>
    </citation>
    <scope>NUCLEOTIDE SEQUENCE [LARGE SCALE GENOMIC DNA]</scope>
    <source>
        <strain evidence="1">D3</strain>
    </source>
</reference>
<keyword evidence="2" id="KW-1185">Reference proteome</keyword>
<dbReference type="GO" id="GO:0006355">
    <property type="term" value="P:regulation of DNA-templated transcription"/>
    <property type="evidence" value="ECO:0007669"/>
    <property type="project" value="InterPro"/>
</dbReference>
<dbReference type="EMBL" id="MSLT01000012">
    <property type="protein sequence ID" value="OUD14221.1"/>
    <property type="molecule type" value="Genomic_DNA"/>
</dbReference>
<dbReference type="InterPro" id="IPR035069">
    <property type="entry name" value="TTHA1013/TTHA0281-like"/>
</dbReference>
<organism evidence="1 2">
    <name type="scientific">Thioflexithrix psekupsensis</name>
    <dbReference type="NCBI Taxonomy" id="1570016"/>
    <lineage>
        <taxon>Bacteria</taxon>
        <taxon>Pseudomonadati</taxon>
        <taxon>Pseudomonadota</taxon>
        <taxon>Gammaproteobacteria</taxon>
        <taxon>Thiotrichales</taxon>
        <taxon>Thioflexithrix</taxon>
    </lineage>
</organism>
<dbReference type="RefSeq" id="WP_176329786.1">
    <property type="nucleotide sequence ID" value="NZ_MSLT01000012.1"/>
</dbReference>
<sequence>MLEYKGYIGKVEFDDDAEILHGMVVNTRAVITFQAESVAEIKKAFKDSVDDYLDFCQELGNEPEKPFSGKLVLRLSPEQHRYASLAAKVRKKSLNQWISDLVEDGIRQDLPYLYAPSEKEIAAVQKEEDFVAC</sequence>
<proteinExistence type="predicted"/>
<dbReference type="SUPFAM" id="SSF143100">
    <property type="entry name" value="TTHA1013/TTHA0281-like"/>
    <property type="match status" value="1"/>
</dbReference>
<dbReference type="Pfam" id="PF05534">
    <property type="entry name" value="HicB"/>
    <property type="match status" value="1"/>
</dbReference>